<dbReference type="AlphaFoldDB" id="A0A0L6V658"/>
<comment type="caution">
    <text evidence="2">The sequence shown here is derived from an EMBL/GenBank/DDBJ whole genome shotgun (WGS) entry which is preliminary data.</text>
</comment>
<feature type="region of interest" description="Disordered" evidence="1">
    <location>
        <begin position="32"/>
        <end position="68"/>
    </location>
</feature>
<organism evidence="2 3">
    <name type="scientific">Puccinia sorghi</name>
    <dbReference type="NCBI Taxonomy" id="27349"/>
    <lineage>
        <taxon>Eukaryota</taxon>
        <taxon>Fungi</taxon>
        <taxon>Dikarya</taxon>
        <taxon>Basidiomycota</taxon>
        <taxon>Pucciniomycotina</taxon>
        <taxon>Pucciniomycetes</taxon>
        <taxon>Pucciniales</taxon>
        <taxon>Pucciniaceae</taxon>
        <taxon>Puccinia</taxon>
    </lineage>
</organism>
<accession>A0A0L6V658</accession>
<proteinExistence type="predicted"/>
<name>A0A0L6V658_9BASI</name>
<sequence length="85" mass="9530">MTEEGITAVAIHDTLVARCSYLPSMREEVRNDPHIVWGDSDPPDLSDQPESGAKSALDGTVQQEKKKHTIKIQKLRLFVEKKSNN</sequence>
<dbReference type="EMBL" id="LAVV01007346">
    <property type="protein sequence ID" value="KNZ56238.1"/>
    <property type="molecule type" value="Genomic_DNA"/>
</dbReference>
<protein>
    <submittedName>
        <fullName evidence="2">Uncharacterized protein</fullName>
    </submittedName>
</protein>
<reference evidence="2 3" key="1">
    <citation type="submission" date="2015-08" db="EMBL/GenBank/DDBJ databases">
        <title>Next Generation Sequencing and Analysis of the Genome of Puccinia sorghi L Schw, the Causal Agent of Maize Common Rust.</title>
        <authorList>
            <person name="Rochi L."/>
            <person name="Burguener G."/>
            <person name="Darino M."/>
            <person name="Turjanski A."/>
            <person name="Kreff E."/>
            <person name="Dieguez M.J."/>
            <person name="Sacco F."/>
        </authorList>
    </citation>
    <scope>NUCLEOTIDE SEQUENCE [LARGE SCALE GENOMIC DNA]</scope>
    <source>
        <strain evidence="2 3">RO10H11247</strain>
    </source>
</reference>
<gene>
    <name evidence="2" type="ORF">VP01_2459g2</name>
</gene>
<keyword evidence="3" id="KW-1185">Reference proteome</keyword>
<dbReference type="VEuPathDB" id="FungiDB:VP01_2459g2"/>
<evidence type="ECO:0000313" key="3">
    <source>
        <dbReference type="Proteomes" id="UP000037035"/>
    </source>
</evidence>
<evidence type="ECO:0000313" key="2">
    <source>
        <dbReference type="EMBL" id="KNZ56238.1"/>
    </source>
</evidence>
<evidence type="ECO:0000256" key="1">
    <source>
        <dbReference type="SAM" id="MobiDB-lite"/>
    </source>
</evidence>
<dbReference type="Proteomes" id="UP000037035">
    <property type="component" value="Unassembled WGS sequence"/>
</dbReference>